<dbReference type="EMBL" id="JARKIB010000002">
    <property type="protein sequence ID" value="KAJ7784118.1"/>
    <property type="molecule type" value="Genomic_DNA"/>
</dbReference>
<accession>A0AAD7KEM9</accession>
<protein>
    <submittedName>
        <fullName evidence="1">Uncharacterized protein</fullName>
    </submittedName>
</protein>
<proteinExistence type="predicted"/>
<dbReference type="Proteomes" id="UP001215598">
    <property type="component" value="Unassembled WGS sequence"/>
</dbReference>
<evidence type="ECO:0000313" key="2">
    <source>
        <dbReference type="Proteomes" id="UP001215598"/>
    </source>
</evidence>
<name>A0AAD7KEM9_9AGAR</name>
<sequence>MSSSPPPYFETLHDSAGHGQPPIVHARSLPAATGAFTAVSKHGDATLRLTAQHDNIDLPVYDIAGVVAGTIELTKTDHIVTVEVKVDGHLRLIETGEDGHSDTTLVSETTVLWAAEGKDSESVCPSVLPFSVTLPPTFEADGETHALPPTYSVERSGIPGFSATVEYSISAIIHKHPSILHPASLLHSGNTTVSTPFIYNPRTRPVHPVPPSLKYADGGFIDDLEWQRHESVIKSSLGADGVQDIVARLHLPARGIFCASEPIPFHLTIECDASSLAAFQQFAPTTGNSGNTGATQVRLMRQSRMHIRNPRNPDAKTDMWRDDYIGEGTFTLVGNSPTSVSYSGEIKRAAVEVTSFKSRGLMVQDFIALSVTPSSANPPIVGMREAVQVWLTTDAQ</sequence>
<evidence type="ECO:0000313" key="1">
    <source>
        <dbReference type="EMBL" id="KAJ7784118.1"/>
    </source>
</evidence>
<keyword evidence="2" id="KW-1185">Reference proteome</keyword>
<gene>
    <name evidence="1" type="ORF">B0H16DRAFT_1876678</name>
</gene>
<comment type="caution">
    <text evidence="1">The sequence shown here is derived from an EMBL/GenBank/DDBJ whole genome shotgun (WGS) entry which is preliminary data.</text>
</comment>
<organism evidence="1 2">
    <name type="scientific">Mycena metata</name>
    <dbReference type="NCBI Taxonomy" id="1033252"/>
    <lineage>
        <taxon>Eukaryota</taxon>
        <taxon>Fungi</taxon>
        <taxon>Dikarya</taxon>
        <taxon>Basidiomycota</taxon>
        <taxon>Agaricomycotina</taxon>
        <taxon>Agaricomycetes</taxon>
        <taxon>Agaricomycetidae</taxon>
        <taxon>Agaricales</taxon>
        <taxon>Marasmiineae</taxon>
        <taxon>Mycenaceae</taxon>
        <taxon>Mycena</taxon>
    </lineage>
</organism>
<dbReference type="AlphaFoldDB" id="A0AAD7KEM9"/>
<reference evidence="1" key="1">
    <citation type="submission" date="2023-03" db="EMBL/GenBank/DDBJ databases">
        <title>Massive genome expansion in bonnet fungi (Mycena s.s.) driven by repeated elements and novel gene families across ecological guilds.</title>
        <authorList>
            <consortium name="Lawrence Berkeley National Laboratory"/>
            <person name="Harder C.B."/>
            <person name="Miyauchi S."/>
            <person name="Viragh M."/>
            <person name="Kuo A."/>
            <person name="Thoen E."/>
            <person name="Andreopoulos B."/>
            <person name="Lu D."/>
            <person name="Skrede I."/>
            <person name="Drula E."/>
            <person name="Henrissat B."/>
            <person name="Morin E."/>
            <person name="Kohler A."/>
            <person name="Barry K."/>
            <person name="LaButti K."/>
            <person name="Morin E."/>
            <person name="Salamov A."/>
            <person name="Lipzen A."/>
            <person name="Mereny Z."/>
            <person name="Hegedus B."/>
            <person name="Baldrian P."/>
            <person name="Stursova M."/>
            <person name="Weitz H."/>
            <person name="Taylor A."/>
            <person name="Grigoriev I.V."/>
            <person name="Nagy L.G."/>
            <person name="Martin F."/>
            <person name="Kauserud H."/>
        </authorList>
    </citation>
    <scope>NUCLEOTIDE SEQUENCE</scope>
    <source>
        <strain evidence="1">CBHHK182m</strain>
    </source>
</reference>